<organism evidence="2 3">
    <name type="scientific">Phyllosticta citrichinensis</name>
    <dbReference type="NCBI Taxonomy" id="1130410"/>
    <lineage>
        <taxon>Eukaryota</taxon>
        <taxon>Fungi</taxon>
        <taxon>Dikarya</taxon>
        <taxon>Ascomycota</taxon>
        <taxon>Pezizomycotina</taxon>
        <taxon>Dothideomycetes</taxon>
        <taxon>Dothideomycetes incertae sedis</taxon>
        <taxon>Botryosphaeriales</taxon>
        <taxon>Phyllostictaceae</taxon>
        <taxon>Phyllosticta</taxon>
    </lineage>
</organism>
<name>A0ABR1XIA6_9PEZI</name>
<protein>
    <submittedName>
        <fullName evidence="2">Uncharacterized protein</fullName>
    </submittedName>
</protein>
<dbReference type="Proteomes" id="UP001456524">
    <property type="component" value="Unassembled WGS sequence"/>
</dbReference>
<dbReference type="EMBL" id="JBBWUH010000010">
    <property type="protein sequence ID" value="KAK8155795.1"/>
    <property type="molecule type" value="Genomic_DNA"/>
</dbReference>
<gene>
    <name evidence="2" type="ORF">IWX90DRAFT_418233</name>
</gene>
<feature type="compositionally biased region" description="Basic and acidic residues" evidence="1">
    <location>
        <begin position="1"/>
        <end position="47"/>
    </location>
</feature>
<reference evidence="2 3" key="1">
    <citation type="journal article" date="2022" name="G3 (Bethesda)">
        <title>Enemy or ally: a genomic approach to elucidate the lifestyle of Phyllosticta citrichinaensis.</title>
        <authorList>
            <person name="Buijs V.A."/>
            <person name="Groenewald J.Z."/>
            <person name="Haridas S."/>
            <person name="LaButti K.M."/>
            <person name="Lipzen A."/>
            <person name="Martin F.M."/>
            <person name="Barry K."/>
            <person name="Grigoriev I.V."/>
            <person name="Crous P.W."/>
            <person name="Seidl M.F."/>
        </authorList>
    </citation>
    <scope>NUCLEOTIDE SEQUENCE [LARGE SCALE GENOMIC DNA]</scope>
    <source>
        <strain evidence="2 3">CBS 129764</strain>
    </source>
</reference>
<accession>A0ABR1XIA6</accession>
<evidence type="ECO:0000313" key="2">
    <source>
        <dbReference type="EMBL" id="KAK8155795.1"/>
    </source>
</evidence>
<proteinExistence type="predicted"/>
<evidence type="ECO:0000313" key="3">
    <source>
        <dbReference type="Proteomes" id="UP001456524"/>
    </source>
</evidence>
<evidence type="ECO:0000256" key="1">
    <source>
        <dbReference type="SAM" id="MobiDB-lite"/>
    </source>
</evidence>
<feature type="region of interest" description="Disordered" evidence="1">
    <location>
        <begin position="1"/>
        <end position="81"/>
    </location>
</feature>
<comment type="caution">
    <text evidence="2">The sequence shown here is derived from an EMBL/GenBank/DDBJ whole genome shotgun (WGS) entry which is preliminary data.</text>
</comment>
<keyword evidence="3" id="KW-1185">Reference proteome</keyword>
<sequence length="291" mass="34397">MPEHRPIRMSHEEDTQTRILPEDEHHLEDLVPEPPHIDSKRREEHARSLFSTSKLPGVPLHDAADEPRHPKPTTVSLEEEHRVERHCLEPQHISIQQEEEAPWSLASTTTGPVMPFNHKVNRRPHPKYQVPQHEPKPTANPLLFKLDAEIVYLLKKKKPHRDHTIESWKQNTVACLQIHRARYLAHCHARLNKFVYKYMYSWRAWLDSCQNIVAVGKDIDYAFAWEFCLDACVEELRAEWNAAQEDFARKRMLVGVYRRQLRMYRRRRCQLYLLGLTHEPLESPDTIALAF</sequence>